<feature type="compositionally biased region" description="Low complexity" evidence="1">
    <location>
        <begin position="18"/>
        <end position="36"/>
    </location>
</feature>
<evidence type="ECO:0000313" key="3">
    <source>
        <dbReference type="Proteomes" id="UP000095759"/>
    </source>
</evidence>
<gene>
    <name evidence="2" type="ORF">AS594_29530</name>
</gene>
<feature type="region of interest" description="Disordered" evidence="1">
    <location>
        <begin position="137"/>
        <end position="160"/>
    </location>
</feature>
<comment type="caution">
    <text evidence="2">The sequence shown here is derived from an EMBL/GenBank/DDBJ whole genome shotgun (WGS) entry which is preliminary data.</text>
</comment>
<reference evidence="2 3" key="1">
    <citation type="submission" date="2016-08" db="EMBL/GenBank/DDBJ databases">
        <title>Complete genome sequence of Streptomyces agglomeratus strain 6-3-2, a novel anti-MRSA actinomycete isolated from Wuli of Tebit, China.</title>
        <authorList>
            <person name="Chen X."/>
        </authorList>
    </citation>
    <scope>NUCLEOTIDE SEQUENCE [LARGE SCALE GENOMIC DNA]</scope>
    <source>
        <strain evidence="2 3">6-3-2</strain>
    </source>
</reference>
<dbReference type="STRING" id="285458.BGM19_07295"/>
<feature type="compositionally biased region" description="Pro residues" evidence="1">
    <location>
        <begin position="82"/>
        <end position="112"/>
    </location>
</feature>
<keyword evidence="3" id="KW-1185">Reference proteome</keyword>
<evidence type="ECO:0000256" key="1">
    <source>
        <dbReference type="SAM" id="MobiDB-lite"/>
    </source>
</evidence>
<organism evidence="2 3">
    <name type="scientific">Streptomyces agglomeratus</name>
    <dbReference type="NCBI Taxonomy" id="285458"/>
    <lineage>
        <taxon>Bacteria</taxon>
        <taxon>Bacillati</taxon>
        <taxon>Actinomycetota</taxon>
        <taxon>Actinomycetes</taxon>
        <taxon>Kitasatosporales</taxon>
        <taxon>Streptomycetaceae</taxon>
        <taxon>Streptomyces</taxon>
    </lineage>
</organism>
<name>A0A1E5PES2_9ACTN</name>
<accession>A0A1E5PES2</accession>
<dbReference type="AlphaFoldDB" id="A0A1E5PES2"/>
<feature type="region of interest" description="Disordered" evidence="1">
    <location>
        <begin position="18"/>
        <end position="112"/>
    </location>
</feature>
<sequence>MGVAVSAVSATVTGCVAVEPAPSPAAVPRADAAPLPGGQDVQPQIVQAPARQALDAALQPPEKAAPREEPREAPAVRQTAAPKPPGRPAAKPAPPPARPAPAVPVAPAPPEVAVPVPRVVPSLPAAATGAGADVCALGEGYGGWRPGSPESRICRETYGR</sequence>
<dbReference type="EMBL" id="MEHJ01000001">
    <property type="protein sequence ID" value="OEJ28016.1"/>
    <property type="molecule type" value="Genomic_DNA"/>
</dbReference>
<protein>
    <submittedName>
        <fullName evidence="2">Uncharacterized protein</fullName>
    </submittedName>
</protein>
<feature type="compositionally biased region" description="Basic and acidic residues" evidence="1">
    <location>
        <begin position="64"/>
        <end position="74"/>
    </location>
</feature>
<dbReference type="Proteomes" id="UP000095759">
    <property type="component" value="Unassembled WGS sequence"/>
</dbReference>
<evidence type="ECO:0000313" key="2">
    <source>
        <dbReference type="EMBL" id="OEJ28016.1"/>
    </source>
</evidence>
<proteinExistence type="predicted"/>